<reference evidence="4" key="2">
    <citation type="journal article" date="2019" name="IMA Fungus">
        <title>Genome sequencing and comparison of five Tilletia species to identify candidate genes for the detection of regulated species infecting wheat.</title>
        <authorList>
            <person name="Nguyen H.D.T."/>
            <person name="Sultana T."/>
            <person name="Kesanakurti P."/>
            <person name="Hambleton S."/>
        </authorList>
    </citation>
    <scope>NUCLEOTIDE SEQUENCE</scope>
    <source>
        <strain evidence="4">DAOMC 236422</strain>
    </source>
</reference>
<dbReference type="InterPro" id="IPR039331">
    <property type="entry name" value="PAPs-like"/>
</dbReference>
<evidence type="ECO:0000256" key="1">
    <source>
        <dbReference type="ARBA" id="ARBA00022729"/>
    </source>
</evidence>
<evidence type="ECO:0000313" key="5">
    <source>
        <dbReference type="Proteomes" id="UP000078113"/>
    </source>
</evidence>
<organism evidence="4 5">
    <name type="scientific">Tilletia walkeri</name>
    <dbReference type="NCBI Taxonomy" id="117179"/>
    <lineage>
        <taxon>Eukaryota</taxon>
        <taxon>Fungi</taxon>
        <taxon>Dikarya</taxon>
        <taxon>Basidiomycota</taxon>
        <taxon>Ustilaginomycotina</taxon>
        <taxon>Exobasidiomycetes</taxon>
        <taxon>Tilletiales</taxon>
        <taxon>Tilletiaceae</taxon>
        <taxon>Tilletia</taxon>
    </lineage>
</organism>
<dbReference type="AlphaFoldDB" id="A0A8X7T6G0"/>
<evidence type="ECO:0000256" key="2">
    <source>
        <dbReference type="SAM" id="SignalP"/>
    </source>
</evidence>
<feature type="chain" id="PRO_5036470127" description="Purple acid phosphatase N-terminal domain-containing protein" evidence="2">
    <location>
        <begin position="20"/>
        <end position="188"/>
    </location>
</feature>
<proteinExistence type="predicted"/>
<reference evidence="4" key="1">
    <citation type="submission" date="2016-04" db="EMBL/GenBank/DDBJ databases">
        <authorList>
            <person name="Nguyen H.D."/>
            <person name="Samba Siva P."/>
            <person name="Cullis J."/>
            <person name="Levesque C.A."/>
            <person name="Hambleton S."/>
        </authorList>
    </citation>
    <scope>NUCLEOTIDE SEQUENCE</scope>
    <source>
        <strain evidence="4">DAOMC 236422</strain>
    </source>
</reference>
<accession>A0A8X7T6G0</accession>
<sequence length="188" mass="20515">MQIFQLSTVLPLLAVSVAAVNYPPIPKDKSTPVQQRISLSAPDSVVVGWNTFQKLAQPCVSFGRTADNLNQTACSSNSVTYKTSRTWANTVTLPGLNPATSYYYKINSTNSSIIPFKSAQQAGDKRPFTFATVVDLGVYGKDGFTISSPSERDILPRLVDHPYSLFDGGVKTDSEVDAWDRGTVRETE</sequence>
<evidence type="ECO:0000313" key="4">
    <source>
        <dbReference type="EMBL" id="KAE8269833.1"/>
    </source>
</evidence>
<keyword evidence="5" id="KW-1185">Reference proteome</keyword>
<dbReference type="PANTHER" id="PTHR22953:SF153">
    <property type="entry name" value="PURPLE ACID PHOSPHATASE"/>
    <property type="match status" value="1"/>
</dbReference>
<protein>
    <recommendedName>
        <fullName evidence="3">Purple acid phosphatase N-terminal domain-containing protein</fullName>
    </recommendedName>
</protein>
<dbReference type="PANTHER" id="PTHR22953">
    <property type="entry name" value="ACID PHOSPHATASE RELATED"/>
    <property type="match status" value="1"/>
</dbReference>
<dbReference type="GO" id="GO:0003993">
    <property type="term" value="F:acid phosphatase activity"/>
    <property type="evidence" value="ECO:0007669"/>
    <property type="project" value="InterPro"/>
</dbReference>
<dbReference type="Pfam" id="PF16656">
    <property type="entry name" value="Pur_ac_phosph_N"/>
    <property type="match status" value="1"/>
</dbReference>
<keyword evidence="1 2" id="KW-0732">Signal</keyword>
<dbReference type="Gene3D" id="2.60.40.380">
    <property type="entry name" value="Purple acid phosphatase-like, N-terminal"/>
    <property type="match status" value="1"/>
</dbReference>
<dbReference type="EMBL" id="LWDG02000076">
    <property type="protein sequence ID" value="KAE8269833.1"/>
    <property type="molecule type" value="Genomic_DNA"/>
</dbReference>
<gene>
    <name evidence="4" type="ORF">A4X09_0g2513</name>
</gene>
<feature type="domain" description="Purple acid phosphatase N-terminal" evidence="3">
    <location>
        <begin position="32"/>
        <end position="112"/>
    </location>
</feature>
<dbReference type="SUPFAM" id="SSF49363">
    <property type="entry name" value="Purple acid phosphatase, N-terminal domain"/>
    <property type="match status" value="1"/>
</dbReference>
<comment type="caution">
    <text evidence="4">The sequence shown here is derived from an EMBL/GenBank/DDBJ whole genome shotgun (WGS) entry which is preliminary data.</text>
</comment>
<name>A0A8X7T6G0_9BASI</name>
<evidence type="ECO:0000259" key="3">
    <source>
        <dbReference type="Pfam" id="PF16656"/>
    </source>
</evidence>
<dbReference type="GO" id="GO:0046872">
    <property type="term" value="F:metal ion binding"/>
    <property type="evidence" value="ECO:0007669"/>
    <property type="project" value="InterPro"/>
</dbReference>
<dbReference type="Proteomes" id="UP000078113">
    <property type="component" value="Unassembled WGS sequence"/>
</dbReference>
<dbReference type="InterPro" id="IPR008963">
    <property type="entry name" value="Purple_acid_Pase-like_N"/>
</dbReference>
<dbReference type="InterPro" id="IPR015914">
    <property type="entry name" value="PAPs_N"/>
</dbReference>
<feature type="signal peptide" evidence="2">
    <location>
        <begin position="1"/>
        <end position="19"/>
    </location>
</feature>